<sequence length="153" mass="17569">MSGHTENAVVINAPLDVVWEMTNDVARWTDLFTEYAKAEILQEREGTVRFRLTLHPDENGDVWSWVSERTPDPGTRTVRAHRVETGPFKYMSIFWEYTEVEGGVRMRWLQDFEMKPQAPVDDAGMAERLNRNSPIQMRAIKERVEAAAAAEAS</sequence>
<feature type="domain" description="Coenzyme Q-binding protein COQ10 START" evidence="1">
    <location>
        <begin position="11"/>
        <end position="126"/>
    </location>
</feature>
<dbReference type="CDD" id="cd08860">
    <property type="entry name" value="TcmN_ARO-CYC_like"/>
    <property type="match status" value="1"/>
</dbReference>
<keyword evidence="3" id="KW-1185">Reference proteome</keyword>
<dbReference type="Pfam" id="PF03364">
    <property type="entry name" value="Polyketide_cyc"/>
    <property type="match status" value="1"/>
</dbReference>
<dbReference type="RefSeq" id="WP_179641632.1">
    <property type="nucleotide sequence ID" value="NZ_BAAAYY010000007.1"/>
</dbReference>
<evidence type="ECO:0000313" key="3">
    <source>
        <dbReference type="Proteomes" id="UP000589036"/>
    </source>
</evidence>
<accession>A0A852TRD7</accession>
<protein>
    <submittedName>
        <fullName evidence="2">Aromatase</fullName>
    </submittedName>
</protein>
<dbReference type="Gene3D" id="3.30.530.20">
    <property type="match status" value="1"/>
</dbReference>
<dbReference type="InterPro" id="IPR005031">
    <property type="entry name" value="COQ10_START"/>
</dbReference>
<dbReference type="InterPro" id="IPR023393">
    <property type="entry name" value="START-like_dom_sf"/>
</dbReference>
<proteinExistence type="predicted"/>
<comment type="caution">
    <text evidence="2">The sequence shown here is derived from an EMBL/GenBank/DDBJ whole genome shotgun (WGS) entry which is preliminary data.</text>
</comment>
<dbReference type="EMBL" id="JACCCC010000001">
    <property type="protein sequence ID" value="NYE45402.1"/>
    <property type="molecule type" value="Genomic_DNA"/>
</dbReference>
<name>A0A852TRD7_9ACTN</name>
<evidence type="ECO:0000259" key="1">
    <source>
        <dbReference type="Pfam" id="PF03364"/>
    </source>
</evidence>
<evidence type="ECO:0000313" key="2">
    <source>
        <dbReference type="EMBL" id="NYE45402.1"/>
    </source>
</evidence>
<reference evidence="2 3" key="1">
    <citation type="submission" date="2020-07" db="EMBL/GenBank/DDBJ databases">
        <title>Sequencing the genomes of 1000 actinobacteria strains.</title>
        <authorList>
            <person name="Klenk H.-P."/>
        </authorList>
    </citation>
    <scope>NUCLEOTIDE SEQUENCE [LARGE SCALE GENOMIC DNA]</scope>
    <source>
        <strain evidence="2 3">CXB654</strain>
    </source>
</reference>
<dbReference type="SUPFAM" id="SSF55961">
    <property type="entry name" value="Bet v1-like"/>
    <property type="match status" value="1"/>
</dbReference>
<organism evidence="2 3">
    <name type="scientific">Spinactinospora alkalitolerans</name>
    <dbReference type="NCBI Taxonomy" id="687207"/>
    <lineage>
        <taxon>Bacteria</taxon>
        <taxon>Bacillati</taxon>
        <taxon>Actinomycetota</taxon>
        <taxon>Actinomycetes</taxon>
        <taxon>Streptosporangiales</taxon>
        <taxon>Nocardiopsidaceae</taxon>
        <taxon>Spinactinospora</taxon>
    </lineage>
</organism>
<dbReference type="Proteomes" id="UP000589036">
    <property type="component" value="Unassembled WGS sequence"/>
</dbReference>
<gene>
    <name evidence="2" type="ORF">HDA32_000522</name>
</gene>
<dbReference type="AlphaFoldDB" id="A0A852TRD7"/>